<accession>A0A1F5FWM0</accession>
<feature type="compositionally biased region" description="Polar residues" evidence="1">
    <location>
        <begin position="127"/>
        <end position="139"/>
    </location>
</feature>
<organism evidence="2 3">
    <name type="scientific">Candidatus Collierbacteria bacterium RIFOXYD1_FULL_40_9</name>
    <dbReference type="NCBI Taxonomy" id="1817731"/>
    <lineage>
        <taxon>Bacteria</taxon>
        <taxon>Candidatus Collieribacteriota</taxon>
    </lineage>
</organism>
<feature type="compositionally biased region" description="Basic and acidic residues" evidence="1">
    <location>
        <begin position="50"/>
        <end position="62"/>
    </location>
</feature>
<comment type="caution">
    <text evidence="2">The sequence shown here is derived from an EMBL/GenBank/DDBJ whole genome shotgun (WGS) entry which is preliminary data.</text>
</comment>
<dbReference type="Proteomes" id="UP000179237">
    <property type="component" value="Unassembled WGS sequence"/>
</dbReference>
<proteinExistence type="predicted"/>
<dbReference type="AlphaFoldDB" id="A0A1F5FWM0"/>
<protein>
    <submittedName>
        <fullName evidence="2">Uncharacterized protein</fullName>
    </submittedName>
</protein>
<evidence type="ECO:0000256" key="1">
    <source>
        <dbReference type="SAM" id="MobiDB-lite"/>
    </source>
</evidence>
<dbReference type="EMBL" id="MFAQ01000005">
    <property type="protein sequence ID" value="OGD83934.1"/>
    <property type="molecule type" value="Genomic_DNA"/>
</dbReference>
<name>A0A1F5FWM0_9BACT</name>
<reference evidence="2 3" key="1">
    <citation type="journal article" date="2016" name="Nat. Commun.">
        <title>Thousands of microbial genomes shed light on interconnected biogeochemical processes in an aquifer system.</title>
        <authorList>
            <person name="Anantharaman K."/>
            <person name="Brown C.T."/>
            <person name="Hug L.A."/>
            <person name="Sharon I."/>
            <person name="Castelle C.J."/>
            <person name="Probst A.J."/>
            <person name="Thomas B.C."/>
            <person name="Singh A."/>
            <person name="Wilkins M.J."/>
            <person name="Karaoz U."/>
            <person name="Brodie E.L."/>
            <person name="Williams K.H."/>
            <person name="Hubbard S.S."/>
            <person name="Banfield J.F."/>
        </authorList>
    </citation>
    <scope>NUCLEOTIDE SEQUENCE [LARGE SCALE GENOMIC DNA]</scope>
</reference>
<sequence>MSTAAGSDSPPQIEYGISPRRQPRREFQRRADLVGAYDPYTGEKGIISQQDRENMGIESDSWRLSDEERLERKKLESKLKSKGNLDTIDMSRLVELREKRRRMNEQGEIAKSKYLQGMKWHDETERNNNLPSNAGNSRDPNGELEEQGEDSIEETLEGFHFEGLRDADNRGVVKESALRTESTHSSAYEYSDEEVLPIENDPDEDPFEQLNTIESKEIIGIVNVEFNPYYIIDPSKRAGLENLGTVRIGEIWAEAKTVNLSKSGEEVMINISTGDKGFIFMALDDFFRMATIPQEDGSSVRLETPKINNGSEGSVRELNILLERFRVNGKYLGEDRPHEGKFVPRIRYTGEKRTKR</sequence>
<feature type="region of interest" description="Disordered" evidence="1">
    <location>
        <begin position="39"/>
        <end position="62"/>
    </location>
</feature>
<gene>
    <name evidence="2" type="ORF">A2572_00030</name>
</gene>
<feature type="region of interest" description="Disordered" evidence="1">
    <location>
        <begin position="1"/>
        <end position="26"/>
    </location>
</feature>
<evidence type="ECO:0000313" key="2">
    <source>
        <dbReference type="EMBL" id="OGD83934.1"/>
    </source>
</evidence>
<feature type="region of interest" description="Disordered" evidence="1">
    <location>
        <begin position="99"/>
        <end position="150"/>
    </location>
</feature>
<feature type="compositionally biased region" description="Polar residues" evidence="1">
    <location>
        <begin position="1"/>
        <end position="10"/>
    </location>
</feature>
<feature type="compositionally biased region" description="Basic and acidic residues" evidence="1">
    <location>
        <begin position="99"/>
        <end position="111"/>
    </location>
</feature>
<evidence type="ECO:0000313" key="3">
    <source>
        <dbReference type="Proteomes" id="UP000179237"/>
    </source>
</evidence>